<dbReference type="Proteomes" id="UP000313231">
    <property type="component" value="Unassembled WGS sequence"/>
</dbReference>
<dbReference type="EMBL" id="VDMP01000026">
    <property type="protein sequence ID" value="TNM37580.1"/>
    <property type="molecule type" value="Genomic_DNA"/>
</dbReference>
<evidence type="ECO:0000313" key="3">
    <source>
        <dbReference type="Proteomes" id="UP000313231"/>
    </source>
</evidence>
<dbReference type="RefSeq" id="WP_139624127.1">
    <property type="nucleotide sequence ID" value="NZ_VDMP01000026.1"/>
</dbReference>
<evidence type="ECO:0008006" key="4">
    <source>
        <dbReference type="Google" id="ProtNLM"/>
    </source>
</evidence>
<dbReference type="OrthoDB" id="4479821at2"/>
<keyword evidence="1" id="KW-0812">Transmembrane</keyword>
<proteinExistence type="predicted"/>
<dbReference type="AlphaFoldDB" id="A0A5C4VP10"/>
<protein>
    <recommendedName>
        <fullName evidence="4">Low affinity iron permease family protein</fullName>
    </recommendedName>
</protein>
<evidence type="ECO:0000313" key="2">
    <source>
        <dbReference type="EMBL" id="TNM37580.1"/>
    </source>
</evidence>
<comment type="caution">
    <text evidence="2">The sequence shown here is derived from an EMBL/GenBank/DDBJ whole genome shotgun (WGS) entry which is preliminary data.</text>
</comment>
<sequence length="131" mass="14343">MDNNPAAESRRSPTGRAGFEKFVDAINERISRAPFFGVIVVSLALWAASKPLWGSTTKWELGLHTGSAILSLLLLVLLQNAGRRAEETSQEKLNVIAEALSDLMAHQAGDSEDLHASVRRLREAVGLEERH</sequence>
<evidence type="ECO:0000256" key="1">
    <source>
        <dbReference type="SAM" id="Phobius"/>
    </source>
</evidence>
<dbReference type="GO" id="GO:0055085">
    <property type="term" value="P:transmembrane transport"/>
    <property type="evidence" value="ECO:0007669"/>
    <property type="project" value="InterPro"/>
</dbReference>
<keyword evidence="1" id="KW-1133">Transmembrane helix</keyword>
<name>A0A5C4VP10_9ACTN</name>
<keyword evidence="3" id="KW-1185">Reference proteome</keyword>
<feature type="transmembrane region" description="Helical" evidence="1">
    <location>
        <begin position="30"/>
        <end position="49"/>
    </location>
</feature>
<organism evidence="2 3">
    <name type="scientific">Nocardioides albidus</name>
    <dbReference type="NCBI Taxonomy" id="1517589"/>
    <lineage>
        <taxon>Bacteria</taxon>
        <taxon>Bacillati</taxon>
        <taxon>Actinomycetota</taxon>
        <taxon>Actinomycetes</taxon>
        <taxon>Propionibacteriales</taxon>
        <taxon>Nocardioidaceae</taxon>
        <taxon>Nocardioides</taxon>
    </lineage>
</organism>
<gene>
    <name evidence="2" type="ORF">FHP29_17420</name>
</gene>
<accession>A0A5C4VP10</accession>
<reference evidence="2 3" key="1">
    <citation type="journal article" date="2016" name="Int. J. Syst. Evol. Microbiol.">
        <title>Nocardioides albidus sp. nov., an actinobacterium isolated from garden soil.</title>
        <authorList>
            <person name="Singh H."/>
            <person name="Du J."/>
            <person name="Trinh H."/>
            <person name="Won K."/>
            <person name="Yang J.E."/>
            <person name="Yin C."/>
            <person name="Kook M."/>
            <person name="Yi T.H."/>
        </authorList>
    </citation>
    <scope>NUCLEOTIDE SEQUENCE [LARGE SCALE GENOMIC DNA]</scope>
    <source>
        <strain evidence="2 3">CCTCC AB 2015297</strain>
    </source>
</reference>
<feature type="transmembrane region" description="Helical" evidence="1">
    <location>
        <begin position="61"/>
        <end position="78"/>
    </location>
</feature>
<dbReference type="Pfam" id="PF04120">
    <property type="entry name" value="Iron_permease"/>
    <property type="match status" value="1"/>
</dbReference>
<dbReference type="InterPro" id="IPR007251">
    <property type="entry name" value="Iron_permease_Fet4"/>
</dbReference>
<keyword evidence="1" id="KW-0472">Membrane</keyword>